<protein>
    <submittedName>
        <fullName evidence="2">Uncharacterized protein</fullName>
    </submittedName>
</protein>
<keyword evidence="3" id="KW-1185">Reference proteome</keyword>
<sequence length="153" mass="17239">MSSPEQSPVGQQTPESPHLPTYSPGDQEMFETLKENQDSPESDLKAPPIPYEEIQPTKQISWGIVEYKTYKKNKTKKEPTGPDGPRAEASTEEEKGQIPSQEIKDALKRAYSSSSIRTPLQGESRKSTGHLLPLQKYQQRSPQKQTGRDRSRT</sequence>
<reference evidence="2 3" key="1">
    <citation type="journal article" date="2015" name="Genome Biol. Evol.">
        <title>Comparative Genomics of a Bacterivorous Green Alga Reveals Evolutionary Causalities and Consequences of Phago-Mixotrophic Mode of Nutrition.</title>
        <authorList>
            <person name="Burns J.A."/>
            <person name="Paasch A."/>
            <person name="Narechania A."/>
            <person name="Kim E."/>
        </authorList>
    </citation>
    <scope>NUCLEOTIDE SEQUENCE [LARGE SCALE GENOMIC DNA]</scope>
    <source>
        <strain evidence="2 3">PLY_AMNH</strain>
    </source>
</reference>
<feature type="compositionally biased region" description="Polar residues" evidence="1">
    <location>
        <begin position="1"/>
        <end position="15"/>
    </location>
</feature>
<evidence type="ECO:0000313" key="2">
    <source>
        <dbReference type="EMBL" id="KAK3242269.1"/>
    </source>
</evidence>
<dbReference type="AlphaFoldDB" id="A0AAE0BUN0"/>
<evidence type="ECO:0000256" key="1">
    <source>
        <dbReference type="SAM" id="MobiDB-lite"/>
    </source>
</evidence>
<gene>
    <name evidence="2" type="ORF">CYMTET_48026</name>
</gene>
<organism evidence="2 3">
    <name type="scientific">Cymbomonas tetramitiformis</name>
    <dbReference type="NCBI Taxonomy" id="36881"/>
    <lineage>
        <taxon>Eukaryota</taxon>
        <taxon>Viridiplantae</taxon>
        <taxon>Chlorophyta</taxon>
        <taxon>Pyramimonadophyceae</taxon>
        <taxon>Pyramimonadales</taxon>
        <taxon>Pyramimonadaceae</taxon>
        <taxon>Cymbomonas</taxon>
    </lineage>
</organism>
<accession>A0AAE0BUN0</accession>
<name>A0AAE0BUN0_9CHLO</name>
<dbReference type="EMBL" id="LGRX02033202">
    <property type="protein sequence ID" value="KAK3242269.1"/>
    <property type="molecule type" value="Genomic_DNA"/>
</dbReference>
<evidence type="ECO:0000313" key="3">
    <source>
        <dbReference type="Proteomes" id="UP001190700"/>
    </source>
</evidence>
<dbReference type="Proteomes" id="UP001190700">
    <property type="component" value="Unassembled WGS sequence"/>
</dbReference>
<feature type="compositionally biased region" description="Basic and acidic residues" evidence="1">
    <location>
        <begin position="92"/>
        <end position="108"/>
    </location>
</feature>
<feature type="region of interest" description="Disordered" evidence="1">
    <location>
        <begin position="1"/>
        <end position="58"/>
    </location>
</feature>
<proteinExistence type="predicted"/>
<comment type="caution">
    <text evidence="2">The sequence shown here is derived from an EMBL/GenBank/DDBJ whole genome shotgun (WGS) entry which is preliminary data.</text>
</comment>
<feature type="compositionally biased region" description="Polar residues" evidence="1">
    <location>
        <begin position="136"/>
        <end position="145"/>
    </location>
</feature>
<feature type="region of interest" description="Disordered" evidence="1">
    <location>
        <begin position="70"/>
        <end position="153"/>
    </location>
</feature>